<protein>
    <submittedName>
        <fullName evidence="1">Uncharacterized protein</fullName>
    </submittedName>
</protein>
<organism evidence="1 2">
    <name type="scientific">Solanum commersonii</name>
    <name type="common">Commerson's wild potato</name>
    <name type="synonym">Commerson's nightshade</name>
    <dbReference type="NCBI Taxonomy" id="4109"/>
    <lineage>
        <taxon>Eukaryota</taxon>
        <taxon>Viridiplantae</taxon>
        <taxon>Streptophyta</taxon>
        <taxon>Embryophyta</taxon>
        <taxon>Tracheophyta</taxon>
        <taxon>Spermatophyta</taxon>
        <taxon>Magnoliopsida</taxon>
        <taxon>eudicotyledons</taxon>
        <taxon>Gunneridae</taxon>
        <taxon>Pentapetalae</taxon>
        <taxon>asterids</taxon>
        <taxon>lamiids</taxon>
        <taxon>Solanales</taxon>
        <taxon>Solanaceae</taxon>
        <taxon>Solanoideae</taxon>
        <taxon>Solaneae</taxon>
        <taxon>Solanum</taxon>
    </lineage>
</organism>
<dbReference type="AlphaFoldDB" id="A0A9J6B1I0"/>
<evidence type="ECO:0000313" key="1">
    <source>
        <dbReference type="EMBL" id="KAG5630434.1"/>
    </source>
</evidence>
<sequence length="228" mass="26026">MEFRNHVRTTHPSMPERNIILRSHVYASSIFLMENLSSTQLVAPQHVSLQNVILPSPIYASETFYRENPSPSQYAALAHASSQNAILRFPIFASNNFFPEILSSTQPLTPQHMSSRRNDGVVILSISSWNYNHSIRNDRTSTIDRQQMARRNNVVPIRRGRALPMNMVQMERRNIVGGSNSTFRNSNETIVYGTRQLINQLDIPISPNADELVNLVEEQNDLDLNLRL</sequence>
<keyword evidence="2" id="KW-1185">Reference proteome</keyword>
<evidence type="ECO:0000313" key="2">
    <source>
        <dbReference type="Proteomes" id="UP000824120"/>
    </source>
</evidence>
<comment type="caution">
    <text evidence="1">The sequence shown here is derived from an EMBL/GenBank/DDBJ whole genome shotgun (WGS) entry which is preliminary data.</text>
</comment>
<reference evidence="1 2" key="1">
    <citation type="submission" date="2020-09" db="EMBL/GenBank/DDBJ databases">
        <title>De no assembly of potato wild relative species, Solanum commersonii.</title>
        <authorList>
            <person name="Cho K."/>
        </authorList>
    </citation>
    <scope>NUCLEOTIDE SEQUENCE [LARGE SCALE GENOMIC DNA]</scope>
    <source>
        <strain evidence="1">LZ3.2</strain>
        <tissue evidence="1">Leaf</tissue>
    </source>
</reference>
<gene>
    <name evidence="1" type="ORF">H5410_002151</name>
</gene>
<dbReference type="EMBL" id="JACXVP010000001">
    <property type="protein sequence ID" value="KAG5630434.1"/>
    <property type="molecule type" value="Genomic_DNA"/>
</dbReference>
<accession>A0A9J6B1I0</accession>
<proteinExistence type="predicted"/>
<dbReference type="Proteomes" id="UP000824120">
    <property type="component" value="Chromosome 1"/>
</dbReference>
<name>A0A9J6B1I0_SOLCO</name>